<dbReference type="PANTHER" id="PTHR21174">
    <property type="match status" value="1"/>
</dbReference>
<evidence type="ECO:0000313" key="2">
    <source>
        <dbReference type="EnsemblMetazoa" id="CapteP94551"/>
    </source>
</evidence>
<dbReference type="InterPro" id="IPR009218">
    <property type="entry name" value="HD_phosphohydro"/>
</dbReference>
<dbReference type="OMA" id="EPHRAYH"/>
<protein>
    <recommendedName>
        <fullName evidence="4">HD domain-containing protein</fullName>
    </recommendedName>
</protein>
<dbReference type="SUPFAM" id="SSF109604">
    <property type="entry name" value="HD-domain/PDEase-like"/>
    <property type="match status" value="1"/>
</dbReference>
<accession>R7ULV0</accession>
<reference evidence="1 3" key="2">
    <citation type="journal article" date="2013" name="Nature">
        <title>Insights into bilaterian evolution from three spiralian genomes.</title>
        <authorList>
            <person name="Simakov O."/>
            <person name="Marletaz F."/>
            <person name="Cho S.J."/>
            <person name="Edsinger-Gonzales E."/>
            <person name="Havlak P."/>
            <person name="Hellsten U."/>
            <person name="Kuo D.H."/>
            <person name="Larsson T."/>
            <person name="Lv J."/>
            <person name="Arendt D."/>
            <person name="Savage R."/>
            <person name="Osoegawa K."/>
            <person name="de Jong P."/>
            <person name="Grimwood J."/>
            <person name="Chapman J.A."/>
            <person name="Shapiro H."/>
            <person name="Aerts A."/>
            <person name="Otillar R.P."/>
            <person name="Terry A.Y."/>
            <person name="Boore J.L."/>
            <person name="Grigoriev I.V."/>
            <person name="Lindberg D.R."/>
            <person name="Seaver E.C."/>
            <person name="Weisblat D.A."/>
            <person name="Putnam N.H."/>
            <person name="Rokhsar D.S."/>
        </authorList>
    </citation>
    <scope>NUCLEOTIDE SEQUENCE</scope>
    <source>
        <strain evidence="1 3">I ESC-2004</strain>
    </source>
</reference>
<reference evidence="2" key="3">
    <citation type="submission" date="2015-06" db="UniProtKB">
        <authorList>
            <consortium name="EnsemblMetazoa"/>
        </authorList>
    </citation>
    <scope>IDENTIFICATION</scope>
</reference>
<sequence length="221" mass="26304">MSTRDVWEWCYGKPFTTNCESVHQDWWRTIVQYYGEPHRHYHTMTHIESMLNLWNRNWNSLQEPCLVALGIFFHDIIYDVKASDNEDKSADLWVDYAKDVGIEEESIAKVREWIIMTKEHSTDAHRTEGIYGSEDLHYLLDMDMSVLGMKPKEYDMYARNIRSEYEHIPVSTYCTGRAKILQSFIQIENIYSTKTFRELYEEEARRNLEREIGALIQGNLL</sequence>
<dbReference type="EnsemblMetazoa" id="CapteT94551">
    <property type="protein sequence ID" value="CapteP94551"/>
    <property type="gene ID" value="CapteG94551"/>
</dbReference>
<evidence type="ECO:0008006" key="4">
    <source>
        <dbReference type="Google" id="ProtNLM"/>
    </source>
</evidence>
<dbReference type="Proteomes" id="UP000014760">
    <property type="component" value="Unassembled WGS sequence"/>
</dbReference>
<dbReference type="AlphaFoldDB" id="R7ULV0"/>
<name>R7ULV0_CAPTE</name>
<dbReference type="EMBL" id="AMQN01008016">
    <property type="status" value="NOT_ANNOTATED_CDS"/>
    <property type="molecule type" value="Genomic_DNA"/>
</dbReference>
<dbReference type="PANTHER" id="PTHR21174:SF0">
    <property type="entry name" value="HD PHOSPHOHYDROLASE FAMILY PROTEIN-RELATED"/>
    <property type="match status" value="1"/>
</dbReference>
<organism evidence="1">
    <name type="scientific">Capitella teleta</name>
    <name type="common">Polychaete worm</name>
    <dbReference type="NCBI Taxonomy" id="283909"/>
    <lineage>
        <taxon>Eukaryota</taxon>
        <taxon>Metazoa</taxon>
        <taxon>Spiralia</taxon>
        <taxon>Lophotrochozoa</taxon>
        <taxon>Annelida</taxon>
        <taxon>Polychaeta</taxon>
        <taxon>Sedentaria</taxon>
        <taxon>Scolecida</taxon>
        <taxon>Capitellidae</taxon>
        <taxon>Capitella</taxon>
    </lineage>
</organism>
<dbReference type="OrthoDB" id="330671at2759"/>
<dbReference type="PIRSF" id="PIRSF035170">
    <property type="entry name" value="HD_phosphohydro"/>
    <property type="match status" value="1"/>
</dbReference>
<evidence type="ECO:0000313" key="3">
    <source>
        <dbReference type="Proteomes" id="UP000014760"/>
    </source>
</evidence>
<dbReference type="EMBL" id="KB301969">
    <property type="protein sequence ID" value="ELU04917.1"/>
    <property type="molecule type" value="Genomic_DNA"/>
</dbReference>
<proteinExistence type="predicted"/>
<gene>
    <name evidence="1" type="ORF">CAPTEDRAFT_94551</name>
</gene>
<keyword evidence="3" id="KW-1185">Reference proteome</keyword>
<dbReference type="HOGENOM" id="CLU_051795_2_0_1"/>
<reference evidence="3" key="1">
    <citation type="submission" date="2012-12" db="EMBL/GenBank/DDBJ databases">
        <authorList>
            <person name="Hellsten U."/>
            <person name="Grimwood J."/>
            <person name="Chapman J.A."/>
            <person name="Shapiro H."/>
            <person name="Aerts A."/>
            <person name="Otillar R.P."/>
            <person name="Terry A.Y."/>
            <person name="Boore J.L."/>
            <person name="Simakov O."/>
            <person name="Marletaz F."/>
            <person name="Cho S.-J."/>
            <person name="Edsinger-Gonzales E."/>
            <person name="Havlak P."/>
            <person name="Kuo D.-H."/>
            <person name="Larsson T."/>
            <person name="Lv J."/>
            <person name="Arendt D."/>
            <person name="Savage R."/>
            <person name="Osoegawa K."/>
            <person name="de Jong P."/>
            <person name="Lindberg D.R."/>
            <person name="Seaver E.C."/>
            <person name="Weisblat D.A."/>
            <person name="Putnam N.H."/>
            <person name="Grigoriev I.V."/>
            <person name="Rokhsar D.S."/>
        </authorList>
    </citation>
    <scope>NUCLEOTIDE SEQUENCE</scope>
    <source>
        <strain evidence="3">I ESC-2004</strain>
    </source>
</reference>
<evidence type="ECO:0000313" key="1">
    <source>
        <dbReference type="EMBL" id="ELU04917.1"/>
    </source>
</evidence>